<reference evidence="1 2" key="1">
    <citation type="submission" date="2013-11" db="EMBL/GenBank/DDBJ databases">
        <title>Opisthorchis viverrini - life in the bile duct.</title>
        <authorList>
            <person name="Young N.D."/>
            <person name="Nagarajan N."/>
            <person name="Lin S.J."/>
            <person name="Korhonen P.K."/>
            <person name="Jex A.R."/>
            <person name="Hall R.S."/>
            <person name="Safavi-Hemami H."/>
            <person name="Kaewkong W."/>
            <person name="Bertrand D."/>
            <person name="Gao S."/>
            <person name="Seet Q."/>
            <person name="Wongkham S."/>
            <person name="Teh B.T."/>
            <person name="Wongkham C."/>
            <person name="Intapan P.M."/>
            <person name="Maleewong W."/>
            <person name="Yang X."/>
            <person name="Hu M."/>
            <person name="Wang Z."/>
            <person name="Hofmann A."/>
            <person name="Sternberg P.W."/>
            <person name="Tan P."/>
            <person name="Wang J."/>
            <person name="Gasser R.B."/>
        </authorList>
    </citation>
    <scope>NUCLEOTIDE SEQUENCE [LARGE SCALE GENOMIC DNA]</scope>
</reference>
<evidence type="ECO:0000313" key="1">
    <source>
        <dbReference type="EMBL" id="KER33897.1"/>
    </source>
</evidence>
<gene>
    <name evidence="1" type="ORF">T265_00340</name>
</gene>
<dbReference type="Proteomes" id="UP000054324">
    <property type="component" value="Unassembled WGS sequence"/>
</dbReference>
<sequence length="64" mass="7301">MILMKTRAAHLPGCLDEMASRWSGFTLELKLEALFPKSPTLKNTVRVENFEDAADVTVNRFIYI</sequence>
<dbReference type="CTD" id="20314528"/>
<organism evidence="1 2">
    <name type="scientific">Opisthorchis viverrini</name>
    <name type="common">Southeast Asian liver fluke</name>
    <dbReference type="NCBI Taxonomy" id="6198"/>
    <lineage>
        <taxon>Eukaryota</taxon>
        <taxon>Metazoa</taxon>
        <taxon>Spiralia</taxon>
        <taxon>Lophotrochozoa</taxon>
        <taxon>Platyhelminthes</taxon>
        <taxon>Trematoda</taxon>
        <taxon>Digenea</taxon>
        <taxon>Opisthorchiida</taxon>
        <taxon>Opisthorchiata</taxon>
        <taxon>Opisthorchiidae</taxon>
        <taxon>Opisthorchis</taxon>
    </lineage>
</organism>
<dbReference type="KEGG" id="ovi:T265_00340"/>
<dbReference type="AlphaFoldDB" id="A0A075A6B7"/>
<evidence type="ECO:0000313" key="2">
    <source>
        <dbReference type="Proteomes" id="UP000054324"/>
    </source>
</evidence>
<proteinExistence type="predicted"/>
<dbReference type="EMBL" id="KL596621">
    <property type="protein sequence ID" value="KER33897.1"/>
    <property type="molecule type" value="Genomic_DNA"/>
</dbReference>
<protein>
    <submittedName>
        <fullName evidence="1">Uncharacterized protein</fullName>
    </submittedName>
</protein>
<keyword evidence="2" id="KW-1185">Reference proteome</keyword>
<dbReference type="RefSeq" id="XP_009162349.1">
    <property type="nucleotide sequence ID" value="XM_009164085.1"/>
</dbReference>
<accession>A0A075A6B7</accession>
<dbReference type="GeneID" id="20314528"/>
<name>A0A075A6B7_OPIVI</name>